<proteinExistence type="predicted"/>
<evidence type="ECO:0000313" key="1">
    <source>
        <dbReference type="EnsemblPlants" id="OMERI10G01970.1"/>
    </source>
</evidence>
<dbReference type="AlphaFoldDB" id="A0A0E0EVU0"/>
<evidence type="ECO:0000313" key="2">
    <source>
        <dbReference type="Proteomes" id="UP000008021"/>
    </source>
</evidence>
<dbReference type="EnsemblPlants" id="OMERI10G01970.1">
    <property type="protein sequence ID" value="OMERI10G01970.1"/>
    <property type="gene ID" value="OMERI10G01970"/>
</dbReference>
<name>A0A0E0EVU0_9ORYZ</name>
<dbReference type="Proteomes" id="UP000008021">
    <property type="component" value="Chromosome 10"/>
</dbReference>
<reference evidence="1" key="1">
    <citation type="submission" date="2015-04" db="UniProtKB">
        <authorList>
            <consortium name="EnsemblPlants"/>
        </authorList>
    </citation>
    <scope>IDENTIFICATION</scope>
</reference>
<reference evidence="1" key="2">
    <citation type="submission" date="2018-05" db="EMBL/GenBank/DDBJ databases">
        <title>OmerRS3 (Oryza meridionalis Reference Sequence Version 3).</title>
        <authorList>
            <person name="Zhang J."/>
            <person name="Kudrna D."/>
            <person name="Lee S."/>
            <person name="Talag J."/>
            <person name="Welchert J."/>
            <person name="Wing R.A."/>
        </authorList>
    </citation>
    <scope>NUCLEOTIDE SEQUENCE [LARGE SCALE GENOMIC DNA]</scope>
    <source>
        <strain evidence="1">cv. OR44</strain>
    </source>
</reference>
<sequence length="181" mass="19849">MMLSPLVFPSSKPQAARRRLEIGDAPGGGVRRSSQALDGGVYIRVMLLPAAVRILMKSQVAKIRGPAKLSAVVVRSSPARDGGKHSGLDERAAGWMQRRPQRPRCGGSRAGVDAMAPRRENKLDMAAPGKLQCNGEERIISTGTSFSLDDTIPVKPTVRFDWYLMIPRTSWYLLKDKKDAH</sequence>
<dbReference type="Gramene" id="OMERI10G01970.1">
    <property type="protein sequence ID" value="OMERI10G01970.1"/>
    <property type="gene ID" value="OMERI10G01970"/>
</dbReference>
<organism evidence="1">
    <name type="scientific">Oryza meridionalis</name>
    <dbReference type="NCBI Taxonomy" id="40149"/>
    <lineage>
        <taxon>Eukaryota</taxon>
        <taxon>Viridiplantae</taxon>
        <taxon>Streptophyta</taxon>
        <taxon>Embryophyta</taxon>
        <taxon>Tracheophyta</taxon>
        <taxon>Spermatophyta</taxon>
        <taxon>Magnoliopsida</taxon>
        <taxon>Liliopsida</taxon>
        <taxon>Poales</taxon>
        <taxon>Poaceae</taxon>
        <taxon>BOP clade</taxon>
        <taxon>Oryzoideae</taxon>
        <taxon>Oryzeae</taxon>
        <taxon>Oryzinae</taxon>
        <taxon>Oryza</taxon>
    </lineage>
</organism>
<accession>A0A0E0EVU0</accession>
<protein>
    <submittedName>
        <fullName evidence="1">Uncharacterized protein</fullName>
    </submittedName>
</protein>
<dbReference type="HOGENOM" id="CLU_1491301_0_0_1"/>
<keyword evidence="2" id="KW-1185">Reference proteome</keyword>